<accession>A0A7J7LUJ3</accession>
<keyword evidence="1" id="KW-0812">Transmembrane</keyword>
<evidence type="ECO:0000313" key="3">
    <source>
        <dbReference type="Proteomes" id="UP000541444"/>
    </source>
</evidence>
<reference evidence="2 3" key="1">
    <citation type="journal article" date="2020" name="IScience">
        <title>Genome Sequencing of the Endangered Kingdonia uniflora (Circaeasteraceae, Ranunculales) Reveals Potential Mechanisms of Evolutionary Specialization.</title>
        <authorList>
            <person name="Sun Y."/>
            <person name="Deng T."/>
            <person name="Zhang A."/>
            <person name="Moore M.J."/>
            <person name="Landis J.B."/>
            <person name="Lin N."/>
            <person name="Zhang H."/>
            <person name="Zhang X."/>
            <person name="Huang J."/>
            <person name="Zhang X."/>
            <person name="Sun H."/>
            <person name="Wang H."/>
        </authorList>
    </citation>
    <scope>NUCLEOTIDE SEQUENCE [LARGE SCALE GENOMIC DNA]</scope>
    <source>
        <strain evidence="2">TB1705</strain>
        <tissue evidence="2">Leaf</tissue>
    </source>
</reference>
<feature type="transmembrane region" description="Helical" evidence="1">
    <location>
        <begin position="6"/>
        <end position="27"/>
    </location>
</feature>
<keyword evidence="3" id="KW-1185">Reference proteome</keyword>
<keyword evidence="1" id="KW-1133">Transmembrane helix</keyword>
<proteinExistence type="predicted"/>
<gene>
    <name evidence="2" type="ORF">GIB67_020445</name>
</gene>
<dbReference type="Proteomes" id="UP000541444">
    <property type="component" value="Unassembled WGS sequence"/>
</dbReference>
<dbReference type="EMBL" id="JACGCM010001990">
    <property type="protein sequence ID" value="KAF6146351.1"/>
    <property type="molecule type" value="Genomic_DNA"/>
</dbReference>
<name>A0A7J7LUJ3_9MAGN</name>
<feature type="non-terminal residue" evidence="2">
    <location>
        <position position="1"/>
    </location>
</feature>
<dbReference type="AlphaFoldDB" id="A0A7J7LUJ3"/>
<organism evidence="2 3">
    <name type="scientific">Kingdonia uniflora</name>
    <dbReference type="NCBI Taxonomy" id="39325"/>
    <lineage>
        <taxon>Eukaryota</taxon>
        <taxon>Viridiplantae</taxon>
        <taxon>Streptophyta</taxon>
        <taxon>Embryophyta</taxon>
        <taxon>Tracheophyta</taxon>
        <taxon>Spermatophyta</taxon>
        <taxon>Magnoliopsida</taxon>
        <taxon>Ranunculales</taxon>
        <taxon>Circaeasteraceae</taxon>
        <taxon>Kingdonia</taxon>
    </lineage>
</organism>
<protein>
    <submittedName>
        <fullName evidence="2">Uncharacterized protein</fullName>
    </submittedName>
</protein>
<evidence type="ECO:0000256" key="1">
    <source>
        <dbReference type="SAM" id="Phobius"/>
    </source>
</evidence>
<comment type="caution">
    <text evidence="2">The sequence shown here is derived from an EMBL/GenBank/DDBJ whole genome shotgun (WGS) entry which is preliminary data.</text>
</comment>
<evidence type="ECO:0000313" key="2">
    <source>
        <dbReference type="EMBL" id="KAF6146351.1"/>
    </source>
</evidence>
<keyword evidence="1" id="KW-0472">Membrane</keyword>
<sequence>MYVRIYFFLFEYTFMCIRINTCLSSFIRINLMSLRIYFFLFEQRRDSAYSFRHLRE</sequence>